<evidence type="ECO:0008006" key="3">
    <source>
        <dbReference type="Google" id="ProtNLM"/>
    </source>
</evidence>
<keyword evidence="2" id="KW-1185">Reference proteome</keyword>
<dbReference type="Proteomes" id="UP001165296">
    <property type="component" value="Unassembled WGS sequence"/>
</dbReference>
<protein>
    <recommendedName>
        <fullName evidence="3">IrrE N-terminal-like domain-containing protein</fullName>
    </recommendedName>
</protein>
<comment type="caution">
    <text evidence="1">The sequence shown here is derived from an EMBL/GenBank/DDBJ whole genome shotgun (WGS) entry which is preliminary data.</text>
</comment>
<gene>
    <name evidence="1" type="ORF">LGH74_10650</name>
</gene>
<name>A0ABS8ASV2_9BACT</name>
<evidence type="ECO:0000313" key="1">
    <source>
        <dbReference type="EMBL" id="MCB2408436.1"/>
    </source>
</evidence>
<reference evidence="1" key="1">
    <citation type="submission" date="2021-10" db="EMBL/GenBank/DDBJ databases">
        <authorList>
            <person name="Dean J.D."/>
            <person name="Kim M.K."/>
            <person name="Newey C.N."/>
            <person name="Stoker T.S."/>
            <person name="Thompson D.W."/>
            <person name="Grose J.H."/>
        </authorList>
    </citation>
    <scope>NUCLEOTIDE SEQUENCE</scope>
    <source>
        <strain evidence="1">BT178</strain>
    </source>
</reference>
<accession>A0ABS8ASV2</accession>
<dbReference type="EMBL" id="JAJADR010000002">
    <property type="protein sequence ID" value="MCB2408436.1"/>
    <property type="molecule type" value="Genomic_DNA"/>
</dbReference>
<evidence type="ECO:0000313" key="2">
    <source>
        <dbReference type="Proteomes" id="UP001165296"/>
    </source>
</evidence>
<dbReference type="RefSeq" id="WP_226175513.1">
    <property type="nucleotide sequence ID" value="NZ_JAJADR010000002.1"/>
</dbReference>
<proteinExistence type="predicted"/>
<sequence length="172" mass="19170">MSSLALVFKLFSATTVPATQVDPLLTFVREIGLQVREASLKGHTTFLPGLLIDQGVLVIDRKRLLYPGDILHEAGHIAVTVATERHLLTANVTEHHPEKEGEELAVLAWSYAASVALQLPPEVVFHPAGYKSQSEWLINNFQTGQNIGLPLLVWMGLTTHDTFPRMTRWLRE</sequence>
<organism evidence="1 2">
    <name type="scientific">Hymenobacter lucidus</name>
    <dbReference type="NCBI Taxonomy" id="2880930"/>
    <lineage>
        <taxon>Bacteria</taxon>
        <taxon>Pseudomonadati</taxon>
        <taxon>Bacteroidota</taxon>
        <taxon>Cytophagia</taxon>
        <taxon>Cytophagales</taxon>
        <taxon>Hymenobacteraceae</taxon>
        <taxon>Hymenobacter</taxon>
    </lineage>
</organism>